<dbReference type="OrthoDB" id="9787367at2"/>
<sequence>MKLTRIMVYKFVVSVALLAIIACAEKKIEPQSDTIRICDENGCADRPKDYSSFNPESTVPPAEKAKIKALEDMAANNPAAAYDLGLRYFRGDGVRQDSYKAIKWMRDSAEHGYLEAQKALGRLYLTGLAEMGADPGEAERWLSITASRGDKEGARLLQEATAARQANQEDYDYYKKWRTVVQEYWYNQNLYRWRWDNGRWITIYY</sequence>
<accession>A0A0F3ILX2</accession>
<gene>
    <name evidence="2" type="ORF">VZ94_02785</name>
</gene>
<dbReference type="Pfam" id="PF08238">
    <property type="entry name" value="Sel1"/>
    <property type="match status" value="2"/>
</dbReference>
<dbReference type="SUPFAM" id="SSF81901">
    <property type="entry name" value="HCP-like"/>
    <property type="match status" value="1"/>
</dbReference>
<evidence type="ECO:0000256" key="1">
    <source>
        <dbReference type="SAM" id="SignalP"/>
    </source>
</evidence>
<dbReference type="EMBL" id="LAJX01000020">
    <property type="protein sequence ID" value="KJV07736.1"/>
    <property type="molecule type" value="Genomic_DNA"/>
</dbReference>
<dbReference type="PANTHER" id="PTHR11102:SF160">
    <property type="entry name" value="ERAD-ASSOCIATED E3 UBIQUITIN-PROTEIN LIGASE COMPONENT HRD3"/>
    <property type="match status" value="1"/>
</dbReference>
<dbReference type="PANTHER" id="PTHR11102">
    <property type="entry name" value="SEL-1-LIKE PROTEIN"/>
    <property type="match status" value="1"/>
</dbReference>
<feature type="chain" id="PRO_5002462614" evidence="1">
    <location>
        <begin position="25"/>
        <end position="205"/>
    </location>
</feature>
<dbReference type="Gene3D" id="1.25.40.10">
    <property type="entry name" value="Tetratricopeptide repeat domain"/>
    <property type="match status" value="1"/>
</dbReference>
<dbReference type="InterPro" id="IPR011990">
    <property type="entry name" value="TPR-like_helical_dom_sf"/>
</dbReference>
<dbReference type="InterPro" id="IPR006597">
    <property type="entry name" value="Sel1-like"/>
</dbReference>
<comment type="caution">
    <text evidence="2">The sequence shown here is derived from an EMBL/GenBank/DDBJ whole genome shotgun (WGS) entry which is preliminary data.</text>
</comment>
<organism evidence="2 3">
    <name type="scientific">Methylocucumis oryzae</name>
    <dbReference type="NCBI Taxonomy" id="1632867"/>
    <lineage>
        <taxon>Bacteria</taxon>
        <taxon>Pseudomonadati</taxon>
        <taxon>Pseudomonadota</taxon>
        <taxon>Gammaproteobacteria</taxon>
        <taxon>Methylococcales</taxon>
        <taxon>Methylococcaceae</taxon>
        <taxon>Methylocucumis</taxon>
    </lineage>
</organism>
<dbReference type="RefSeq" id="WP_045778073.1">
    <property type="nucleotide sequence ID" value="NZ_LAJX01000020.1"/>
</dbReference>
<dbReference type="SMART" id="SM00671">
    <property type="entry name" value="SEL1"/>
    <property type="match status" value="2"/>
</dbReference>
<dbReference type="AlphaFoldDB" id="A0A0F3ILX2"/>
<protein>
    <submittedName>
        <fullName evidence="2">Sel1 repeat-containing protein</fullName>
    </submittedName>
</protein>
<feature type="signal peptide" evidence="1">
    <location>
        <begin position="1"/>
        <end position="24"/>
    </location>
</feature>
<keyword evidence="1" id="KW-0732">Signal</keyword>
<dbReference type="PROSITE" id="PS51257">
    <property type="entry name" value="PROKAR_LIPOPROTEIN"/>
    <property type="match status" value="1"/>
</dbReference>
<keyword evidence="3" id="KW-1185">Reference proteome</keyword>
<dbReference type="PATRIC" id="fig|1632867.3.peg.2283"/>
<proteinExistence type="predicted"/>
<evidence type="ECO:0000313" key="3">
    <source>
        <dbReference type="Proteomes" id="UP000033684"/>
    </source>
</evidence>
<dbReference type="InterPro" id="IPR050767">
    <property type="entry name" value="Sel1_AlgK"/>
</dbReference>
<reference evidence="3" key="1">
    <citation type="submission" date="2015-03" db="EMBL/GenBank/DDBJ databases">
        <title>Draft genome sequence of a novel methanotroph (Sn10-6) isolated from flooded ricefield rhizosphere in India.</title>
        <authorList>
            <person name="Pandit P.S."/>
            <person name="Pore S.D."/>
            <person name="Arora P."/>
            <person name="Kapse N.G."/>
            <person name="Dhakephalkar P.K."/>
            <person name="Rahalkar M.C."/>
        </authorList>
    </citation>
    <scope>NUCLEOTIDE SEQUENCE [LARGE SCALE GENOMIC DNA]</scope>
    <source>
        <strain evidence="3">Sn10-6</strain>
    </source>
</reference>
<name>A0A0F3ILX2_9GAMM</name>
<evidence type="ECO:0000313" key="2">
    <source>
        <dbReference type="EMBL" id="KJV07736.1"/>
    </source>
</evidence>
<dbReference type="Proteomes" id="UP000033684">
    <property type="component" value="Unassembled WGS sequence"/>
</dbReference>
<reference evidence="2 3" key="2">
    <citation type="journal article" date="2016" name="Microb. Ecol.">
        <title>Genome Characteristics of a Novel Type I Methanotroph (Sn10-6) Isolated from a Flooded Indian Rice Field.</title>
        <authorList>
            <person name="Rahalkar M.C."/>
            <person name="Pandit P.S."/>
            <person name="Dhakephalkar P.K."/>
            <person name="Pore S."/>
            <person name="Arora P."/>
            <person name="Kapse N."/>
        </authorList>
    </citation>
    <scope>NUCLEOTIDE SEQUENCE [LARGE SCALE GENOMIC DNA]</scope>
    <source>
        <strain evidence="2 3">Sn10-6</strain>
    </source>
</reference>